<comment type="similarity">
    <text evidence="1">Belongs to the peptidase M43B family.</text>
</comment>
<dbReference type="SUPFAM" id="SSF55486">
    <property type="entry name" value="Metalloproteases ('zincins'), catalytic domain"/>
    <property type="match status" value="1"/>
</dbReference>
<evidence type="ECO:0000256" key="1">
    <source>
        <dbReference type="ARBA" id="ARBA00008721"/>
    </source>
</evidence>
<evidence type="ECO:0000259" key="10">
    <source>
        <dbReference type="Pfam" id="PF18962"/>
    </source>
</evidence>
<keyword evidence="6" id="KW-0862">Zinc</keyword>
<evidence type="ECO:0000256" key="8">
    <source>
        <dbReference type="ARBA" id="ARBA00023157"/>
    </source>
</evidence>
<organism evidence="11 12">
    <name type="scientific">Spirosoma fluviale</name>
    <dbReference type="NCBI Taxonomy" id="1597977"/>
    <lineage>
        <taxon>Bacteria</taxon>
        <taxon>Pseudomonadati</taxon>
        <taxon>Bacteroidota</taxon>
        <taxon>Cytophagia</taxon>
        <taxon>Cytophagales</taxon>
        <taxon>Cytophagaceae</taxon>
        <taxon>Spirosoma</taxon>
    </lineage>
</organism>
<keyword evidence="3" id="KW-0479">Metal-binding</keyword>
<keyword evidence="2" id="KW-0645">Protease</keyword>
<evidence type="ECO:0000256" key="2">
    <source>
        <dbReference type="ARBA" id="ARBA00022670"/>
    </source>
</evidence>
<evidence type="ECO:0000256" key="6">
    <source>
        <dbReference type="ARBA" id="ARBA00022833"/>
    </source>
</evidence>
<dbReference type="InterPro" id="IPR026444">
    <property type="entry name" value="Secre_tail"/>
</dbReference>
<keyword evidence="5" id="KW-0378">Hydrolase</keyword>
<dbReference type="NCBIfam" id="TIGR04183">
    <property type="entry name" value="Por_Secre_tail"/>
    <property type="match status" value="1"/>
</dbReference>
<protein>
    <submittedName>
        <fullName evidence="11">Por secretion system C-terminal sorting domain-containing protein</fullName>
    </submittedName>
</protein>
<reference evidence="12" key="1">
    <citation type="submission" date="2017-09" db="EMBL/GenBank/DDBJ databases">
        <authorList>
            <person name="Varghese N."/>
            <person name="Submissions S."/>
        </authorList>
    </citation>
    <scope>NUCLEOTIDE SEQUENCE [LARGE SCALE GENOMIC DNA]</scope>
    <source>
        <strain evidence="12">DSM 29961</strain>
    </source>
</reference>
<evidence type="ECO:0000313" key="12">
    <source>
        <dbReference type="Proteomes" id="UP000219452"/>
    </source>
</evidence>
<accession>A0A286FGH5</accession>
<dbReference type="GO" id="GO:0008237">
    <property type="term" value="F:metallopeptidase activity"/>
    <property type="evidence" value="ECO:0007669"/>
    <property type="project" value="UniProtKB-KW"/>
</dbReference>
<keyword evidence="4" id="KW-0732">Signal</keyword>
<dbReference type="PANTHER" id="PTHR47466">
    <property type="match status" value="1"/>
</dbReference>
<dbReference type="CDD" id="cd04275">
    <property type="entry name" value="ZnMc_pappalysin_like"/>
    <property type="match status" value="1"/>
</dbReference>
<keyword evidence="8" id="KW-1015">Disulfide bond</keyword>
<evidence type="ECO:0000256" key="7">
    <source>
        <dbReference type="ARBA" id="ARBA00023049"/>
    </source>
</evidence>
<dbReference type="InterPro" id="IPR024079">
    <property type="entry name" value="MetalloPept_cat_dom_sf"/>
</dbReference>
<evidence type="ECO:0000259" key="9">
    <source>
        <dbReference type="Pfam" id="PF05572"/>
    </source>
</evidence>
<gene>
    <name evidence="11" type="ORF">SAMN06269250_2108</name>
</gene>
<evidence type="ECO:0000313" key="11">
    <source>
        <dbReference type="EMBL" id="SOD82351.1"/>
    </source>
</evidence>
<dbReference type="EMBL" id="OCNH01000001">
    <property type="protein sequence ID" value="SOD82351.1"/>
    <property type="molecule type" value="Genomic_DNA"/>
</dbReference>
<keyword evidence="7" id="KW-0482">Metalloprotease</keyword>
<evidence type="ECO:0000256" key="3">
    <source>
        <dbReference type="ARBA" id="ARBA00022723"/>
    </source>
</evidence>
<sequence length="468" mass="52392">MSFAIGSFVKLLRRMIKQVNNNLIKRERTGWHWLAGSFLCLLTSFAWSQTTNETLLNRCGVVEHERILQQRNPNRLRQINELNQLVQKAQIGGKSLRQAVDETVYRIPVVVHVVHNNAAQTIGGANNGNISDEQIRSQIQVLNEDYRRKEGTNGFNTSAIGADARIEFYLATADPSGNPSSGITRHYYPQKSSFDAFNDDLLLSQIAYWPSNRYLNIWVTTVDTYIGYTQFPSAADTLKGLPASSNELTDGTIIDYRYFGKRIGTVNSASLYALGRTATHEIGHWLGLIHTWGDTDCGDDYVADTPPTEDRSNPFVLLDCQQTYSNCVNGVQTRDLIENYMNYWPDACMNMFTEGQVARMRLVMTLSPRRAQLLKSVLSPLTETDALTISVWPNPITTTESSIDVQLKGSQTFTVDLFDAAGRQLRSYTYTNSPSTRVSVPVAGLATGVYIVRVKTGSEMVSKRLLVQ</sequence>
<keyword evidence="12" id="KW-1185">Reference proteome</keyword>
<name>A0A286FGH5_9BACT</name>
<proteinExistence type="inferred from homology"/>
<dbReference type="Pfam" id="PF05572">
    <property type="entry name" value="Peptidase_M43"/>
    <property type="match status" value="1"/>
</dbReference>
<evidence type="ECO:0000256" key="5">
    <source>
        <dbReference type="ARBA" id="ARBA00022801"/>
    </source>
</evidence>
<dbReference type="PANTHER" id="PTHR47466:SF1">
    <property type="entry name" value="METALLOPROTEASE MEP1 (AFU_ORTHOLOGUE AFUA_1G07730)-RELATED"/>
    <property type="match status" value="1"/>
</dbReference>
<dbReference type="InterPro" id="IPR008754">
    <property type="entry name" value="Peptidase_M43"/>
</dbReference>
<dbReference type="Proteomes" id="UP000219452">
    <property type="component" value="Unassembled WGS sequence"/>
</dbReference>
<dbReference type="Gene3D" id="3.40.390.10">
    <property type="entry name" value="Collagenase (Catalytic Domain)"/>
    <property type="match status" value="1"/>
</dbReference>
<dbReference type="GO" id="GO:0046872">
    <property type="term" value="F:metal ion binding"/>
    <property type="evidence" value="ECO:0007669"/>
    <property type="project" value="UniProtKB-KW"/>
</dbReference>
<feature type="domain" description="Secretion system C-terminal sorting" evidence="10">
    <location>
        <begin position="391"/>
        <end position="467"/>
    </location>
</feature>
<dbReference type="Pfam" id="PF18962">
    <property type="entry name" value="Por_Secre_tail"/>
    <property type="match status" value="1"/>
</dbReference>
<evidence type="ECO:0000256" key="4">
    <source>
        <dbReference type="ARBA" id="ARBA00022729"/>
    </source>
</evidence>
<dbReference type="GO" id="GO:0006508">
    <property type="term" value="P:proteolysis"/>
    <property type="evidence" value="ECO:0007669"/>
    <property type="project" value="UniProtKB-KW"/>
</dbReference>
<feature type="domain" description="Peptidase M43 pregnancy-associated plasma-A" evidence="9">
    <location>
        <begin position="208"/>
        <end position="363"/>
    </location>
</feature>
<dbReference type="AlphaFoldDB" id="A0A286FGH5"/>